<dbReference type="SUPFAM" id="SSF54695">
    <property type="entry name" value="POZ domain"/>
    <property type="match status" value="1"/>
</dbReference>
<dbReference type="SMART" id="SM00225">
    <property type="entry name" value="BTB"/>
    <property type="match status" value="1"/>
</dbReference>
<dbReference type="CDD" id="cd18186">
    <property type="entry name" value="BTB_POZ_ZBTB_KLHL-like"/>
    <property type="match status" value="1"/>
</dbReference>
<feature type="domain" description="BTB" evidence="1">
    <location>
        <begin position="28"/>
        <end position="95"/>
    </location>
</feature>
<dbReference type="Proteomes" id="UP000800041">
    <property type="component" value="Unassembled WGS sequence"/>
</dbReference>
<dbReference type="PANTHER" id="PTHR47843:SF5">
    <property type="entry name" value="BTB_POZ DOMAIN PROTEIN"/>
    <property type="match status" value="1"/>
</dbReference>
<dbReference type="OrthoDB" id="6359816at2759"/>
<evidence type="ECO:0000313" key="3">
    <source>
        <dbReference type="Proteomes" id="UP000800041"/>
    </source>
</evidence>
<dbReference type="InterPro" id="IPR000210">
    <property type="entry name" value="BTB/POZ_dom"/>
</dbReference>
<proteinExistence type="predicted"/>
<keyword evidence="3" id="KW-1185">Reference proteome</keyword>
<gene>
    <name evidence="2" type="ORF">K402DRAFT_193801</name>
</gene>
<evidence type="ECO:0000259" key="1">
    <source>
        <dbReference type="PROSITE" id="PS50097"/>
    </source>
</evidence>
<accession>A0A6G1GNN4</accession>
<dbReference type="Pfam" id="PF00651">
    <property type="entry name" value="BTB"/>
    <property type="match status" value="1"/>
</dbReference>
<organism evidence="2 3">
    <name type="scientific">Aulographum hederae CBS 113979</name>
    <dbReference type="NCBI Taxonomy" id="1176131"/>
    <lineage>
        <taxon>Eukaryota</taxon>
        <taxon>Fungi</taxon>
        <taxon>Dikarya</taxon>
        <taxon>Ascomycota</taxon>
        <taxon>Pezizomycotina</taxon>
        <taxon>Dothideomycetes</taxon>
        <taxon>Pleosporomycetidae</taxon>
        <taxon>Aulographales</taxon>
        <taxon>Aulographaceae</taxon>
    </lineage>
</organism>
<dbReference type="EMBL" id="ML977183">
    <property type="protein sequence ID" value="KAF1982563.1"/>
    <property type="molecule type" value="Genomic_DNA"/>
</dbReference>
<sequence length="273" mass="30105">MTTPSGTFLPIRAAGKKMNPYFDKADFSDATVKYGDVSLPVHRVILCGGSGFFKKAFSGGFAEAQSCEVTLHDDEPILVRTMIIFLYSFVMNVGLAAKILKTYERPEGIAPLMARLYGIADKYDVPRLKIASAEVFKHEITKITSATNTQIPLSIEAVYTTTPSSDRVLREILVKACLGPLRAALRKEKDTNIYAEFDKQRRAHPDFSVDLLDGVFQDYTIMEAKPSDVRVVSCETCEIAMGHWMGSFVIFGGGVPVCANCYRHDGFSTSEAT</sequence>
<dbReference type="AlphaFoldDB" id="A0A6G1GNN4"/>
<dbReference type="InterPro" id="IPR011333">
    <property type="entry name" value="SKP1/BTB/POZ_sf"/>
</dbReference>
<reference evidence="2" key="1">
    <citation type="journal article" date="2020" name="Stud. Mycol.">
        <title>101 Dothideomycetes genomes: a test case for predicting lifestyles and emergence of pathogens.</title>
        <authorList>
            <person name="Haridas S."/>
            <person name="Albert R."/>
            <person name="Binder M."/>
            <person name="Bloem J."/>
            <person name="Labutti K."/>
            <person name="Salamov A."/>
            <person name="Andreopoulos B."/>
            <person name="Baker S."/>
            <person name="Barry K."/>
            <person name="Bills G."/>
            <person name="Bluhm B."/>
            <person name="Cannon C."/>
            <person name="Castanera R."/>
            <person name="Culley D."/>
            <person name="Daum C."/>
            <person name="Ezra D."/>
            <person name="Gonzalez J."/>
            <person name="Henrissat B."/>
            <person name="Kuo A."/>
            <person name="Liang C."/>
            <person name="Lipzen A."/>
            <person name="Lutzoni F."/>
            <person name="Magnuson J."/>
            <person name="Mondo S."/>
            <person name="Nolan M."/>
            <person name="Ohm R."/>
            <person name="Pangilinan J."/>
            <person name="Park H.-J."/>
            <person name="Ramirez L."/>
            <person name="Alfaro M."/>
            <person name="Sun H."/>
            <person name="Tritt A."/>
            <person name="Yoshinaga Y."/>
            <person name="Zwiers L.-H."/>
            <person name="Turgeon B."/>
            <person name="Goodwin S."/>
            <person name="Spatafora J."/>
            <person name="Crous P."/>
            <person name="Grigoriev I."/>
        </authorList>
    </citation>
    <scope>NUCLEOTIDE SEQUENCE</scope>
    <source>
        <strain evidence="2">CBS 113979</strain>
    </source>
</reference>
<dbReference type="PROSITE" id="PS50097">
    <property type="entry name" value="BTB"/>
    <property type="match status" value="1"/>
</dbReference>
<name>A0A6G1GNN4_9PEZI</name>
<protein>
    <recommendedName>
        <fullName evidence="1">BTB domain-containing protein</fullName>
    </recommendedName>
</protein>
<dbReference type="Gene3D" id="3.30.710.10">
    <property type="entry name" value="Potassium Channel Kv1.1, Chain A"/>
    <property type="match status" value="1"/>
</dbReference>
<dbReference type="PANTHER" id="PTHR47843">
    <property type="entry name" value="BTB DOMAIN-CONTAINING PROTEIN-RELATED"/>
    <property type="match status" value="1"/>
</dbReference>
<evidence type="ECO:0000313" key="2">
    <source>
        <dbReference type="EMBL" id="KAF1982563.1"/>
    </source>
</evidence>